<dbReference type="Proteomes" id="UP000294835">
    <property type="component" value="Unassembled WGS sequence"/>
</dbReference>
<organism evidence="1 2">
    <name type="scientific">Rhodovulum marinum</name>
    <dbReference type="NCBI Taxonomy" id="320662"/>
    <lineage>
        <taxon>Bacteria</taxon>
        <taxon>Pseudomonadati</taxon>
        <taxon>Pseudomonadota</taxon>
        <taxon>Alphaproteobacteria</taxon>
        <taxon>Rhodobacterales</taxon>
        <taxon>Paracoccaceae</taxon>
        <taxon>Rhodovulum</taxon>
    </lineage>
</organism>
<name>A0A4R2Q7R1_9RHOB</name>
<keyword evidence="2" id="KW-1185">Reference proteome</keyword>
<evidence type="ECO:0000313" key="1">
    <source>
        <dbReference type="EMBL" id="TCP44074.1"/>
    </source>
</evidence>
<sequence length="158" mass="17033">MQPQVKTCPFSKPNGGVLGPGPIHLRRPVLNTEILKPVLRQAGLTAMPADPHVTLASMPDARDHQARALRLSPHRLAVSPSRPRLVRLSDGKALALEFEAPDLTARWRELRASDPDWGPDAFTPRIVLGPAPETLPPICFFAGPVLFGPETVAPPGQA</sequence>
<evidence type="ECO:0000313" key="2">
    <source>
        <dbReference type="Proteomes" id="UP000294835"/>
    </source>
</evidence>
<proteinExistence type="predicted"/>
<gene>
    <name evidence="1" type="ORF">EV662_101161</name>
</gene>
<comment type="caution">
    <text evidence="1">The sequence shown here is derived from an EMBL/GenBank/DDBJ whole genome shotgun (WGS) entry which is preliminary data.</text>
</comment>
<dbReference type="AlphaFoldDB" id="A0A4R2Q7R1"/>
<dbReference type="OrthoDB" id="7866553at2"/>
<accession>A0A4R2Q7R1</accession>
<protein>
    <submittedName>
        <fullName evidence="1">Uncharacterized protein</fullName>
    </submittedName>
</protein>
<reference evidence="1 2" key="1">
    <citation type="submission" date="2019-03" db="EMBL/GenBank/DDBJ databases">
        <title>Genomic Encyclopedia of Type Strains, Phase IV (KMG-IV): sequencing the most valuable type-strain genomes for metagenomic binning, comparative biology and taxonomic classification.</title>
        <authorList>
            <person name="Goeker M."/>
        </authorList>
    </citation>
    <scope>NUCLEOTIDE SEQUENCE [LARGE SCALE GENOMIC DNA]</scope>
    <source>
        <strain evidence="1 2">DSM 18063</strain>
    </source>
</reference>
<dbReference type="RefSeq" id="WP_132460226.1">
    <property type="nucleotide sequence ID" value="NZ_SLXP01000001.1"/>
</dbReference>
<dbReference type="EMBL" id="SLXP01000001">
    <property type="protein sequence ID" value="TCP44074.1"/>
    <property type="molecule type" value="Genomic_DNA"/>
</dbReference>